<sequence>MIECYVLDEIAQITKGVTTFLVVSVYSFNEGSGDSIFLIEVVLSVLIGV</sequence>
<dbReference type="Proteomes" id="UP000318242">
    <property type="component" value="Unassembled WGS sequence"/>
</dbReference>
<protein>
    <submittedName>
        <fullName evidence="1">Uncharacterized protein</fullName>
    </submittedName>
</protein>
<dbReference type="EMBL" id="BJLH01000010">
    <property type="protein sequence ID" value="GEA61196.1"/>
    <property type="molecule type" value="Genomic_DNA"/>
</dbReference>
<accession>A0A4Y3IPA0</accession>
<evidence type="ECO:0000313" key="1">
    <source>
        <dbReference type="EMBL" id="GEA61196.1"/>
    </source>
</evidence>
<evidence type="ECO:0000313" key="2">
    <source>
        <dbReference type="Proteomes" id="UP000318242"/>
    </source>
</evidence>
<name>A0A4Y3IPA0_9VIBR</name>
<dbReference type="AlphaFoldDB" id="A0A4Y3IPA0"/>
<organism evidence="1 2">
    <name type="scientific">Vibrio comitans NBRC 102076</name>
    <dbReference type="NCBI Taxonomy" id="1219078"/>
    <lineage>
        <taxon>Bacteria</taxon>
        <taxon>Pseudomonadati</taxon>
        <taxon>Pseudomonadota</taxon>
        <taxon>Gammaproteobacteria</taxon>
        <taxon>Vibrionales</taxon>
        <taxon>Vibrionaceae</taxon>
        <taxon>Vibrio</taxon>
    </lineage>
</organism>
<comment type="caution">
    <text evidence="1">The sequence shown here is derived from an EMBL/GenBank/DDBJ whole genome shotgun (WGS) entry which is preliminary data.</text>
</comment>
<gene>
    <name evidence="1" type="ORF">VCO01S_23890</name>
</gene>
<reference evidence="1 2" key="1">
    <citation type="submission" date="2019-06" db="EMBL/GenBank/DDBJ databases">
        <title>Whole genome shotgun sequence of Vibrio comitans NBRC 102076.</title>
        <authorList>
            <person name="Hosoyama A."/>
            <person name="Uohara A."/>
            <person name="Ohji S."/>
            <person name="Ichikawa N."/>
        </authorList>
    </citation>
    <scope>NUCLEOTIDE SEQUENCE [LARGE SCALE GENOMIC DNA]</scope>
    <source>
        <strain evidence="1 2">NBRC 102076</strain>
    </source>
</reference>
<proteinExistence type="predicted"/>
<keyword evidence="2" id="KW-1185">Reference proteome</keyword>